<dbReference type="InterPro" id="IPR007729">
    <property type="entry name" value="DGOK"/>
</dbReference>
<dbReference type="Pfam" id="PF05035">
    <property type="entry name" value="DGOK"/>
    <property type="match status" value="1"/>
</dbReference>
<dbReference type="CDD" id="cd24012">
    <property type="entry name" value="ASKHA_NBD_KDGal-kinase"/>
    <property type="match status" value="1"/>
</dbReference>
<evidence type="ECO:0000313" key="2">
    <source>
        <dbReference type="Proteomes" id="UP001236500"/>
    </source>
</evidence>
<dbReference type="Proteomes" id="UP001236500">
    <property type="component" value="Chromosome"/>
</dbReference>
<dbReference type="SUPFAM" id="SSF53067">
    <property type="entry name" value="Actin-like ATPase domain"/>
    <property type="match status" value="1"/>
</dbReference>
<accession>A0ABY8NIV3</accession>
<reference evidence="1 2" key="1">
    <citation type="submission" date="2023-02" db="EMBL/GenBank/DDBJ databases">
        <title>Description and genomic characterization of Microbulbifer bruguierae sp. nov., isolated from the sediment of mangrove plant Bruguiera sexangula.</title>
        <authorList>
            <person name="Long M."/>
        </authorList>
    </citation>
    <scope>NUCLEOTIDE SEQUENCE [LARGE SCALE GENOMIC DNA]</scope>
    <source>
        <strain evidence="1 2">H12</strain>
    </source>
</reference>
<dbReference type="InterPro" id="IPR042258">
    <property type="entry name" value="DGOK_N"/>
</dbReference>
<gene>
    <name evidence="1" type="ORF">PVT68_08800</name>
</gene>
<dbReference type="RefSeq" id="WP_280322364.1">
    <property type="nucleotide sequence ID" value="NZ_CP118605.1"/>
</dbReference>
<dbReference type="InterPro" id="IPR042257">
    <property type="entry name" value="DGOK_C"/>
</dbReference>
<evidence type="ECO:0000313" key="1">
    <source>
        <dbReference type="EMBL" id="WGL18380.1"/>
    </source>
</evidence>
<name>A0ABY8NIV3_9GAMM</name>
<dbReference type="Gene3D" id="3.30.420.300">
    <property type="entry name" value="2-keto-3-deoxy-galactonokinase, substrate binding domain"/>
    <property type="match status" value="1"/>
</dbReference>
<proteinExistence type="predicted"/>
<dbReference type="EMBL" id="CP118605">
    <property type="protein sequence ID" value="WGL18380.1"/>
    <property type="molecule type" value="Genomic_DNA"/>
</dbReference>
<sequence>MQRIVVDWGTTNIRAHLVDSDGGIAGSRNAPRGVHNCDGNFSDVLREYCGDWQIRWPGIPVYLCGMIGSRTGWVEAPYVGSPARPEALYRGLVPVPGENNVFVVPGVRCITPAGSPDVMRGEESQVLGVIAQGNIQNALVILPGTHSKWVRVRDGRIYDFATFFTGEMYALLHSHSSIGAVLKQEGHNRASFQRGLTESIGLGGLLNQVFTARSRTLCEDVTGQSMSAYLSGILIGSEFIHGQQLFAAEGEILLVGDKQLVTLYQQAAAHFGLEQRALDAAYAVVHGVAKICASADEKESRDFTCSDRPMSPIPQPSS</sequence>
<dbReference type="InterPro" id="IPR043129">
    <property type="entry name" value="ATPase_NBD"/>
</dbReference>
<keyword evidence="2" id="KW-1185">Reference proteome</keyword>
<organism evidence="1 2">
    <name type="scientific">Microbulbifer bruguierae</name>
    <dbReference type="NCBI Taxonomy" id="3029061"/>
    <lineage>
        <taxon>Bacteria</taxon>
        <taxon>Pseudomonadati</taxon>
        <taxon>Pseudomonadota</taxon>
        <taxon>Gammaproteobacteria</taxon>
        <taxon>Cellvibrionales</taxon>
        <taxon>Microbulbiferaceae</taxon>
        <taxon>Microbulbifer</taxon>
    </lineage>
</organism>
<protein>
    <submittedName>
        <fullName evidence="1">2-dehydro-3-deoxygalactonokinase</fullName>
    </submittedName>
</protein>
<dbReference type="Gene3D" id="3.30.420.310">
    <property type="entry name" value="2-keto-3-deoxy-galactonokinase, C-terminal domain"/>
    <property type="match status" value="1"/>
</dbReference>